<feature type="compositionally biased region" description="Polar residues" evidence="7">
    <location>
        <begin position="1"/>
        <end position="15"/>
    </location>
</feature>
<dbReference type="GO" id="GO:0003677">
    <property type="term" value="F:DNA binding"/>
    <property type="evidence" value="ECO:0007669"/>
    <property type="project" value="UniProtKB-UniRule"/>
</dbReference>
<dbReference type="InterPro" id="IPR001207">
    <property type="entry name" value="Transposase_mutator"/>
</dbReference>
<feature type="region of interest" description="Disordered" evidence="7">
    <location>
        <begin position="1"/>
        <end position="27"/>
    </location>
</feature>
<reference evidence="9" key="1">
    <citation type="submission" date="2008-12" db="EMBL/GenBank/DDBJ databases">
        <title>Annotation of Streptomyces ghanaensis ATCC 14672.</title>
        <authorList>
            <consortium name="The Broad Institute Genome Sequencing Platform"/>
            <consortium name="Broad Institute Microbial Sequencing Center"/>
            <person name="Fischbach M."/>
            <person name="Ward D."/>
            <person name="Young S."/>
            <person name="Kodira C.D."/>
            <person name="Zeng Q."/>
            <person name="Koehrsen M."/>
            <person name="Godfrey P."/>
            <person name="Alvarado L."/>
            <person name="Berlin A.M."/>
            <person name="Borenstein D."/>
            <person name="Chen Z."/>
            <person name="Engels R."/>
            <person name="Freedman E."/>
            <person name="Gellesch M."/>
            <person name="Goldberg J."/>
            <person name="Griggs A."/>
            <person name="Gujja S."/>
            <person name="Heiman D.I."/>
            <person name="Hepburn T.A."/>
            <person name="Howarth C."/>
            <person name="Jen D."/>
            <person name="Larson L."/>
            <person name="Lewis B."/>
            <person name="Mehta T."/>
            <person name="Park D."/>
            <person name="Pearson M."/>
            <person name="Roberts A."/>
            <person name="Saif S."/>
            <person name="Shea T.D."/>
            <person name="Shenoy N."/>
            <person name="Sisk P."/>
            <person name="Stolte C."/>
            <person name="Sykes S.N."/>
            <person name="Walk T."/>
            <person name="White J."/>
            <person name="Yandava C."/>
            <person name="Straight P."/>
            <person name="Clardy J."/>
            <person name="Hung D."/>
            <person name="Kolter R."/>
            <person name="Mekalanos J."/>
            <person name="Walker S."/>
            <person name="Walsh C.T."/>
            <person name="Wieland B.L.C."/>
            <person name="Ilzarbe M."/>
            <person name="Galagan J."/>
            <person name="Nusbaum C."/>
            <person name="Birren B."/>
        </authorList>
    </citation>
    <scope>NUCLEOTIDE SEQUENCE [LARGE SCALE GENOMIC DNA]</scope>
    <source>
        <strain evidence="9">ATCC 14672 / DSM 40746 / JCM 4963 / KCTC 9882 / NRRL B-12104 / FH 1290</strain>
    </source>
</reference>
<evidence type="ECO:0000256" key="1">
    <source>
        <dbReference type="ARBA" id="ARBA00002190"/>
    </source>
</evidence>
<protein>
    <recommendedName>
        <fullName evidence="6">Mutator family transposase</fullName>
    </recommendedName>
</protein>
<proteinExistence type="inferred from homology"/>
<organism evidence="8 9">
    <name type="scientific">Streptomyces viridosporus (strain ATCC 14672 / DSM 40746 / JCM 4963 / KCTC 9882 / NRRL B-12104 / FH 1290)</name>
    <name type="common">Streptomyces ghanaensis</name>
    <dbReference type="NCBI Taxonomy" id="566461"/>
    <lineage>
        <taxon>Bacteria</taxon>
        <taxon>Bacillati</taxon>
        <taxon>Actinomycetota</taxon>
        <taxon>Actinomycetes</taxon>
        <taxon>Kitasatosporales</taxon>
        <taxon>Streptomycetaceae</taxon>
        <taxon>Streptomyces</taxon>
    </lineage>
</organism>
<dbReference type="GO" id="GO:0004803">
    <property type="term" value="F:transposase activity"/>
    <property type="evidence" value="ECO:0007669"/>
    <property type="project" value="UniProtKB-UniRule"/>
</dbReference>
<dbReference type="PANTHER" id="PTHR33217">
    <property type="entry name" value="TRANSPOSASE FOR INSERTION SEQUENCE ELEMENT IS1081"/>
    <property type="match status" value="1"/>
</dbReference>
<evidence type="ECO:0000256" key="5">
    <source>
        <dbReference type="ARBA" id="ARBA00023172"/>
    </source>
</evidence>
<keyword evidence="3 6" id="KW-0815">Transposition</keyword>
<evidence type="ECO:0000256" key="3">
    <source>
        <dbReference type="ARBA" id="ARBA00022578"/>
    </source>
</evidence>
<evidence type="ECO:0000256" key="2">
    <source>
        <dbReference type="ARBA" id="ARBA00010961"/>
    </source>
</evidence>
<gene>
    <name evidence="8" type="ORF">SSFG_00041</name>
</gene>
<dbReference type="GO" id="GO:0006313">
    <property type="term" value="P:DNA transposition"/>
    <property type="evidence" value="ECO:0007669"/>
    <property type="project" value="UniProtKB-UniRule"/>
</dbReference>
<keyword evidence="6" id="KW-0814">Transposable element</keyword>
<dbReference type="EMBL" id="DS999641">
    <property type="protein sequence ID" value="EFE64784.2"/>
    <property type="molecule type" value="Genomic_DNA"/>
</dbReference>
<evidence type="ECO:0000256" key="7">
    <source>
        <dbReference type="SAM" id="MobiDB-lite"/>
    </source>
</evidence>
<evidence type="ECO:0000313" key="8">
    <source>
        <dbReference type="EMBL" id="EFE64784.2"/>
    </source>
</evidence>
<keyword evidence="5 6" id="KW-0233">DNA recombination</keyword>
<evidence type="ECO:0000256" key="4">
    <source>
        <dbReference type="ARBA" id="ARBA00023125"/>
    </source>
</evidence>
<accession>D5ZSR3</accession>
<sequence length="190" mass="20457">RSATARSPTGRSTWPSRSRSRAGGRSWACGPATVARAPGTGCASSTWIKSRGVSDVLMLVCDGLKGLPKAVDAARPRTLVQTCVVHLLRNSFRCAARQDWDKIAKLLKPVYTAPTEEAALVCCGGRDGDAGDLVPDGEAGGHLSRERVATEHGFAGLKDWRFLTRVRTNTRYATALLRALLVRTNAEVQR</sequence>
<dbReference type="Proteomes" id="UP000003824">
    <property type="component" value="Unassembled WGS sequence"/>
</dbReference>
<name>D5ZSR3_STRV1</name>
<feature type="non-terminal residue" evidence="8">
    <location>
        <position position="1"/>
    </location>
</feature>
<dbReference type="AlphaFoldDB" id="D5ZSR3"/>
<keyword evidence="4 6" id="KW-0238">DNA-binding</keyword>
<dbReference type="eggNOG" id="COG3328">
    <property type="taxonomic scope" value="Bacteria"/>
</dbReference>
<dbReference type="Pfam" id="PF00872">
    <property type="entry name" value="Transposase_mut"/>
    <property type="match status" value="1"/>
</dbReference>
<evidence type="ECO:0000313" key="9">
    <source>
        <dbReference type="Proteomes" id="UP000003824"/>
    </source>
</evidence>
<dbReference type="PANTHER" id="PTHR33217:SF8">
    <property type="entry name" value="MUTATOR FAMILY TRANSPOSASE"/>
    <property type="match status" value="1"/>
</dbReference>
<comment type="similarity">
    <text evidence="2 6">Belongs to the transposase mutator family.</text>
</comment>
<evidence type="ECO:0000256" key="6">
    <source>
        <dbReference type="RuleBase" id="RU365089"/>
    </source>
</evidence>
<comment type="function">
    <text evidence="1 6">Required for the transposition of the insertion element.</text>
</comment>